<keyword evidence="1" id="KW-0812">Transmembrane</keyword>
<dbReference type="EMBL" id="SRJC01000001">
    <property type="protein sequence ID" value="TGB04416.1"/>
    <property type="molecule type" value="Genomic_DNA"/>
</dbReference>
<proteinExistence type="predicted"/>
<keyword evidence="1" id="KW-1133">Transmembrane helix</keyword>
<dbReference type="RefSeq" id="WP_135326878.1">
    <property type="nucleotide sequence ID" value="NZ_SRJC01000001.1"/>
</dbReference>
<evidence type="ECO:0000313" key="3">
    <source>
        <dbReference type="Proteomes" id="UP000297982"/>
    </source>
</evidence>
<protein>
    <submittedName>
        <fullName evidence="2">Uncharacterized protein</fullName>
    </submittedName>
</protein>
<reference evidence="2 3" key="1">
    <citation type="journal article" date="2003" name="Int. J. Syst. Evol. Microbiol.">
        <title>Halobacillus salinus sp. nov., isolated from a salt lake on the coast of the East Sea in Korea.</title>
        <authorList>
            <person name="Yoon J.H."/>
            <person name="Kang K.H."/>
            <person name="Park Y.H."/>
        </authorList>
    </citation>
    <scope>NUCLEOTIDE SEQUENCE [LARGE SCALE GENOMIC DNA]</scope>
    <source>
        <strain evidence="2 3">HSL-3</strain>
    </source>
</reference>
<feature type="transmembrane region" description="Helical" evidence="1">
    <location>
        <begin position="58"/>
        <end position="74"/>
    </location>
</feature>
<keyword evidence="1" id="KW-0472">Membrane</keyword>
<evidence type="ECO:0000256" key="1">
    <source>
        <dbReference type="SAM" id="Phobius"/>
    </source>
</evidence>
<dbReference type="Proteomes" id="UP000297982">
    <property type="component" value="Unassembled WGS sequence"/>
</dbReference>
<gene>
    <name evidence="2" type="ORF">E4663_05320</name>
</gene>
<accession>A0A4Z0H592</accession>
<name>A0A4Z0H592_9BACI</name>
<dbReference type="AlphaFoldDB" id="A0A4Z0H592"/>
<comment type="caution">
    <text evidence="2">The sequence shown here is derived from an EMBL/GenBank/DDBJ whole genome shotgun (WGS) entry which is preliminary data.</text>
</comment>
<keyword evidence="3" id="KW-1185">Reference proteome</keyword>
<organism evidence="2 3">
    <name type="scientific">Halobacillus salinus</name>
    <dbReference type="NCBI Taxonomy" id="192814"/>
    <lineage>
        <taxon>Bacteria</taxon>
        <taxon>Bacillati</taxon>
        <taxon>Bacillota</taxon>
        <taxon>Bacilli</taxon>
        <taxon>Bacillales</taxon>
        <taxon>Bacillaceae</taxon>
        <taxon>Halobacillus</taxon>
    </lineage>
</organism>
<evidence type="ECO:0000313" key="2">
    <source>
        <dbReference type="EMBL" id="TGB04416.1"/>
    </source>
</evidence>
<sequence>MLVIITLIIISASAYLTIRKRVASDRNYSKKSWVTPVCLHLAPVVALISYAYEGIGGLGFLILGILFIVSAYYTKELPK</sequence>